<organism evidence="2 3">
    <name type="scientific">Haematococcus lacustris</name>
    <name type="common">Green alga</name>
    <name type="synonym">Haematococcus pluvialis</name>
    <dbReference type="NCBI Taxonomy" id="44745"/>
    <lineage>
        <taxon>Eukaryota</taxon>
        <taxon>Viridiplantae</taxon>
        <taxon>Chlorophyta</taxon>
        <taxon>core chlorophytes</taxon>
        <taxon>Chlorophyceae</taxon>
        <taxon>CS clade</taxon>
        <taxon>Chlamydomonadales</taxon>
        <taxon>Haematococcaceae</taxon>
        <taxon>Haematococcus</taxon>
    </lineage>
</organism>
<dbReference type="EMBL" id="BLLF01006024">
    <property type="protein sequence ID" value="GFH31880.1"/>
    <property type="molecule type" value="Genomic_DNA"/>
</dbReference>
<dbReference type="GO" id="GO:0071424">
    <property type="term" value="F:rRNA (cytosine-N4-)-methyltransferase activity"/>
    <property type="evidence" value="ECO:0007669"/>
    <property type="project" value="TreeGrafter"/>
</dbReference>
<evidence type="ECO:0000313" key="2">
    <source>
        <dbReference type="EMBL" id="GFH31880.1"/>
    </source>
</evidence>
<feature type="region of interest" description="Disordered" evidence="1">
    <location>
        <begin position="85"/>
        <end position="113"/>
    </location>
</feature>
<dbReference type="PANTHER" id="PTHR11265:SF0">
    <property type="entry name" value="12S RRNA N4-METHYLCYTIDINE METHYLTRANSFERASE"/>
    <property type="match status" value="1"/>
</dbReference>
<name>A0A6A0AG25_HAELA</name>
<dbReference type="SUPFAM" id="SSF53335">
    <property type="entry name" value="S-adenosyl-L-methionine-dependent methyltransferases"/>
    <property type="match status" value="1"/>
</dbReference>
<gene>
    <name evidence="2" type="ORF">HaLaN_31003</name>
</gene>
<proteinExistence type="predicted"/>
<dbReference type="Gene3D" id="3.40.50.150">
    <property type="entry name" value="Vaccinia Virus protein VP39"/>
    <property type="match status" value="1"/>
</dbReference>
<dbReference type="GO" id="GO:0070475">
    <property type="term" value="P:rRNA base methylation"/>
    <property type="evidence" value="ECO:0007669"/>
    <property type="project" value="TreeGrafter"/>
</dbReference>
<reference evidence="2 3" key="1">
    <citation type="submission" date="2020-02" db="EMBL/GenBank/DDBJ databases">
        <title>Draft genome sequence of Haematococcus lacustris strain NIES-144.</title>
        <authorList>
            <person name="Morimoto D."/>
            <person name="Nakagawa S."/>
            <person name="Yoshida T."/>
            <person name="Sawayama S."/>
        </authorList>
    </citation>
    <scope>NUCLEOTIDE SEQUENCE [LARGE SCALE GENOMIC DNA]</scope>
    <source>
        <strain evidence="2 3">NIES-144</strain>
    </source>
</reference>
<dbReference type="PANTHER" id="PTHR11265">
    <property type="entry name" value="S-ADENOSYL-METHYLTRANSFERASE MRAW"/>
    <property type="match status" value="1"/>
</dbReference>
<dbReference type="Proteomes" id="UP000485058">
    <property type="component" value="Unassembled WGS sequence"/>
</dbReference>
<sequence length="418" mass="43911">MPCRPGHPQQQGLLVSRAVLTLRPLGCMWTARWEQAAMLAPSCPTTQSPTGLLSGSRTTRASARGSRPALCHGCLLQDCAGPAGRAAEEHPAASPGSGANKGGRSQGQQGHSPGHAHIPGGLVCVCSHAARHIHAGRDIRHCAPTPSPQAAIRIAVNDELGNLERVRFDTYPFTLTPDRATCDTILTWHWFPLSVKSCCGLLARPSNLGVLPGPVLSSSTHLAASEHQGGQGQGCPPRVQAIPEAISCLASGGRLAVISFHSLEDRVVKKAFARAAGKTSSEDEHLAYGRHNLSYPDALETGATAQLLTRSPLVPGAAEAQSNPRSRSAKLRVLQRLRSASGAALGDLTPLQCCPLSLVPGAPTTAQWPLAWWEEDRSTGHKPLGPTPHMLHCLQATALTYSVPEAAVLTAQPTACLT</sequence>
<evidence type="ECO:0000313" key="3">
    <source>
        <dbReference type="Proteomes" id="UP000485058"/>
    </source>
</evidence>
<dbReference type="AlphaFoldDB" id="A0A6A0AG25"/>
<comment type="caution">
    <text evidence="2">The sequence shown here is derived from an EMBL/GenBank/DDBJ whole genome shotgun (WGS) entry which is preliminary data.</text>
</comment>
<dbReference type="InterPro" id="IPR002903">
    <property type="entry name" value="RsmH"/>
</dbReference>
<dbReference type="InterPro" id="IPR029063">
    <property type="entry name" value="SAM-dependent_MTases_sf"/>
</dbReference>
<keyword evidence="3" id="KW-1185">Reference proteome</keyword>
<accession>A0A6A0AG25</accession>
<protein>
    <submittedName>
        <fullName evidence="2">Uncharacterized protein</fullName>
    </submittedName>
</protein>
<dbReference type="Pfam" id="PF01795">
    <property type="entry name" value="Methyltransf_5"/>
    <property type="match status" value="1"/>
</dbReference>
<evidence type="ECO:0000256" key="1">
    <source>
        <dbReference type="SAM" id="MobiDB-lite"/>
    </source>
</evidence>